<organism evidence="2 3">
    <name type="scientific">Pleurodeles waltl</name>
    <name type="common">Iberian ribbed newt</name>
    <dbReference type="NCBI Taxonomy" id="8319"/>
    <lineage>
        <taxon>Eukaryota</taxon>
        <taxon>Metazoa</taxon>
        <taxon>Chordata</taxon>
        <taxon>Craniata</taxon>
        <taxon>Vertebrata</taxon>
        <taxon>Euteleostomi</taxon>
        <taxon>Amphibia</taxon>
        <taxon>Batrachia</taxon>
        <taxon>Caudata</taxon>
        <taxon>Salamandroidea</taxon>
        <taxon>Salamandridae</taxon>
        <taxon>Pleurodelinae</taxon>
        <taxon>Pleurodeles</taxon>
    </lineage>
</organism>
<feature type="compositionally biased region" description="Basic and acidic residues" evidence="1">
    <location>
        <begin position="16"/>
        <end position="36"/>
    </location>
</feature>
<proteinExistence type="predicted"/>
<name>A0AAV7MU73_PLEWA</name>
<feature type="region of interest" description="Disordered" evidence="1">
    <location>
        <begin position="145"/>
        <end position="215"/>
    </location>
</feature>
<feature type="compositionally biased region" description="Basic and acidic residues" evidence="1">
    <location>
        <begin position="117"/>
        <end position="131"/>
    </location>
</feature>
<feature type="compositionally biased region" description="Basic and acidic residues" evidence="1">
    <location>
        <begin position="64"/>
        <end position="103"/>
    </location>
</feature>
<comment type="caution">
    <text evidence="2">The sequence shown here is derived from an EMBL/GenBank/DDBJ whole genome shotgun (WGS) entry which is preliminary data.</text>
</comment>
<sequence length="215" mass="23136">MVLSSCSRQLAVPATTREKSGAESRFPHPCNEREGVRSPGGRIPEPLQGCQDNADAHTGNPDVRVPEIIRSDEGIQERGVPNKEDAGGGEKGDEDRNQGEAERTTTVNPKTCSVKDTTTKEEGAEGREFRHVPVGTWLHQLAVPATTREKSGAESRFPHPCNEGVGSPGGRIPEPLRGSQDNADAHTGNPDVRVPEIIRSDKGLQERGVPNKEDA</sequence>
<evidence type="ECO:0000313" key="3">
    <source>
        <dbReference type="Proteomes" id="UP001066276"/>
    </source>
</evidence>
<feature type="compositionally biased region" description="Basic and acidic residues" evidence="1">
    <location>
        <begin position="147"/>
        <end position="157"/>
    </location>
</feature>
<dbReference type="EMBL" id="JANPWB010000013">
    <property type="protein sequence ID" value="KAJ1107288.1"/>
    <property type="molecule type" value="Genomic_DNA"/>
</dbReference>
<dbReference type="AlphaFoldDB" id="A0AAV7MU73"/>
<gene>
    <name evidence="2" type="ORF">NDU88_004680</name>
</gene>
<evidence type="ECO:0000313" key="2">
    <source>
        <dbReference type="EMBL" id="KAJ1107288.1"/>
    </source>
</evidence>
<keyword evidence="3" id="KW-1185">Reference proteome</keyword>
<evidence type="ECO:0000256" key="1">
    <source>
        <dbReference type="SAM" id="MobiDB-lite"/>
    </source>
</evidence>
<accession>A0AAV7MU73</accession>
<protein>
    <submittedName>
        <fullName evidence="2">Uncharacterized protein</fullName>
    </submittedName>
</protein>
<dbReference type="Proteomes" id="UP001066276">
    <property type="component" value="Chromosome 9"/>
</dbReference>
<feature type="compositionally biased region" description="Polar residues" evidence="1">
    <location>
        <begin position="104"/>
        <end position="116"/>
    </location>
</feature>
<feature type="compositionally biased region" description="Basic and acidic residues" evidence="1">
    <location>
        <begin position="193"/>
        <end position="215"/>
    </location>
</feature>
<reference evidence="2" key="1">
    <citation type="journal article" date="2022" name="bioRxiv">
        <title>Sequencing and chromosome-scale assembly of the giantPleurodeles waltlgenome.</title>
        <authorList>
            <person name="Brown T."/>
            <person name="Elewa A."/>
            <person name="Iarovenko S."/>
            <person name="Subramanian E."/>
            <person name="Araus A.J."/>
            <person name="Petzold A."/>
            <person name="Susuki M."/>
            <person name="Suzuki K.-i.T."/>
            <person name="Hayashi T."/>
            <person name="Toyoda A."/>
            <person name="Oliveira C."/>
            <person name="Osipova E."/>
            <person name="Leigh N.D."/>
            <person name="Simon A."/>
            <person name="Yun M.H."/>
        </authorList>
    </citation>
    <scope>NUCLEOTIDE SEQUENCE</scope>
    <source>
        <strain evidence="2">20211129_DDA</strain>
        <tissue evidence="2">Liver</tissue>
    </source>
</reference>
<feature type="region of interest" description="Disordered" evidence="1">
    <location>
        <begin position="1"/>
        <end position="131"/>
    </location>
</feature>